<dbReference type="STRING" id="1172194.WQQ_00110"/>
<evidence type="ECO:0000313" key="2">
    <source>
        <dbReference type="EMBL" id="EIT69874.1"/>
    </source>
</evidence>
<sequence>MKISYVLAVVAALVVGPARSAPSPFNQPELTDQAALYLSASCQKDLLEKVGRPMLAAGQRSVLGNSAPASASTVQAMGLAPVASAQLFYMANDSISRTLHEQIAGRMMRYDPKQAPRIQSLMLSGAIWRDYDALLNRLGYSGRNVADVLTSYYIGSWEIVNQSVVTPDRWRAVRNQVARSLSRSPEIMLMSDIEKQRSSETLGIVTAVTNANRQSLTIQGDQIGLLALQSAVYESLMAQGVDLKRLFITARGFTQR</sequence>
<dbReference type="Pfam" id="PF20388">
    <property type="entry name" value="DUF6683"/>
    <property type="match status" value="1"/>
</dbReference>
<evidence type="ECO:0000313" key="3">
    <source>
        <dbReference type="EMBL" id="EIT70061.1"/>
    </source>
</evidence>
<keyword evidence="1" id="KW-0732">Signal</keyword>
<feature type="chain" id="PRO_5007674469" evidence="1">
    <location>
        <begin position="21"/>
        <end position="256"/>
    </location>
</feature>
<protein>
    <submittedName>
        <fullName evidence="3">Uncharacterized protein</fullName>
    </submittedName>
</protein>
<evidence type="ECO:0000256" key="1">
    <source>
        <dbReference type="SAM" id="SignalP"/>
    </source>
</evidence>
<name>I8I2H2_9GAMM</name>
<dbReference type="InterPro" id="IPR046505">
    <property type="entry name" value="DUF6683"/>
</dbReference>
<dbReference type="AlphaFoldDB" id="I8I2H2"/>
<gene>
    <name evidence="2" type="ORF">WQQ_00110</name>
    <name evidence="3" type="ORF">WQQ_01980</name>
</gene>
<accession>I8I2H2</accession>
<dbReference type="EMBL" id="AKGD01000001">
    <property type="protein sequence ID" value="EIT70061.1"/>
    <property type="molecule type" value="Genomic_DNA"/>
</dbReference>
<feature type="signal peptide" evidence="1">
    <location>
        <begin position="1"/>
        <end position="20"/>
    </location>
</feature>
<evidence type="ECO:0000313" key="4">
    <source>
        <dbReference type="Proteomes" id="UP000003704"/>
    </source>
</evidence>
<comment type="caution">
    <text evidence="3">The sequence shown here is derived from an EMBL/GenBank/DDBJ whole genome shotgun (WGS) entry which is preliminary data.</text>
</comment>
<reference evidence="3" key="2">
    <citation type="submission" date="2012-05" db="EMBL/GenBank/DDBJ databases">
        <authorList>
            <person name="Park J.-H."/>
            <person name="Zylstra G.J."/>
            <person name="Chae J.-C."/>
        </authorList>
    </citation>
    <scope>NUCLEOTIDE SEQUENCE</scope>
    <source>
        <strain evidence="3">AP103</strain>
    </source>
</reference>
<dbReference type="RefSeq" id="WP_007183157.1">
    <property type="nucleotide sequence ID" value="NZ_AKGD01000001.1"/>
</dbReference>
<keyword evidence="4" id="KW-1185">Reference proteome</keyword>
<proteinExistence type="predicted"/>
<dbReference type="Proteomes" id="UP000003704">
    <property type="component" value="Unassembled WGS sequence"/>
</dbReference>
<dbReference type="OrthoDB" id="5974470at2"/>
<organism evidence="3 4">
    <name type="scientific">Hydrocarboniphaga effusa AP103</name>
    <dbReference type="NCBI Taxonomy" id="1172194"/>
    <lineage>
        <taxon>Bacteria</taxon>
        <taxon>Pseudomonadati</taxon>
        <taxon>Pseudomonadota</taxon>
        <taxon>Gammaproteobacteria</taxon>
        <taxon>Nevskiales</taxon>
        <taxon>Nevskiaceae</taxon>
        <taxon>Hydrocarboniphaga</taxon>
    </lineage>
</organism>
<dbReference type="EMBL" id="AKGD01000001">
    <property type="protein sequence ID" value="EIT69874.1"/>
    <property type="molecule type" value="Genomic_DNA"/>
</dbReference>
<reference evidence="3 4" key="1">
    <citation type="journal article" date="2012" name="J. Bacteriol.">
        <title>Genome Sequence of n-Alkane-Degrading Hydrocarboniphaga effusa Strain AP103T (ATCC BAA-332T).</title>
        <authorList>
            <person name="Chang H.K."/>
            <person name="Zylstra G.J."/>
            <person name="Chae J.C."/>
        </authorList>
    </citation>
    <scope>NUCLEOTIDE SEQUENCE [LARGE SCALE GENOMIC DNA]</scope>
    <source>
        <strain evidence="3 4">AP103</strain>
    </source>
</reference>